<dbReference type="PANTHER" id="PTHR12526">
    <property type="entry name" value="GLYCOSYLTRANSFERASE"/>
    <property type="match status" value="1"/>
</dbReference>
<evidence type="ECO:0000313" key="1">
    <source>
        <dbReference type="EMBL" id="GAD59922.1"/>
    </source>
</evidence>
<dbReference type="EMBL" id="BATC01000044">
    <property type="protein sequence ID" value="GAD59922.1"/>
    <property type="molecule type" value="Genomic_DNA"/>
</dbReference>
<dbReference type="GO" id="GO:0016757">
    <property type="term" value="F:glycosyltransferase activity"/>
    <property type="evidence" value="ECO:0007669"/>
    <property type="project" value="TreeGrafter"/>
</dbReference>
<protein>
    <recommendedName>
        <fullName evidence="3">Glycosyltransferase</fullName>
    </recommendedName>
</protein>
<keyword evidence="2" id="KW-1185">Reference proteome</keyword>
<name>A0A8E0NCL6_9CAUL</name>
<sequence length="630" mass="68602">MLLHRVRRSRGFNDIEAAIRSVVRASAPKILCTGVEMEDRLLSALRNLKDAHIVAVPATEGARQWLYEQTDATLAIRSAEDLTWHRDRYDVVTCASPLQDAGPSLLEADWIAISLLKPGGRLFIHGALPSHLEPHLRIRLPKNLVEMQTRLFDVRSDGMEARPKAFTALDFLGWCPRKPGTQSHVGWLAFSKRRQRIQAVASCGALRLSRGLEAILERLPGFELRADLVRSRFDRVVFVSNSVTDDPRVMRALQCADSPAGRALGVGRKAGGASVLSTTPALILLPDHREQIGRRLRLAGISRNRAAWRELALAATGRDLDRLIKEVGAPQLVLHTHDMDGVIVGAIAGPTAVAAGGGWVHDVHEYAAGYDAVIDVKRDLIQAGLTWEKAHLTSADAVITVSPLLGQKLSALYGLSTAPHVILNTIDDTCAEPYNHCLRSIHGIGPEAAFLLHVGSVRPGRGIETVLLALRHLPTAHLVCVGSGKPDYLKALNELATEAGVESRFHLHGHVDSRFLISLSRQADIGVVSMDTYGNAEVSLPNKLFVYIAANLPVVSTTTAEMARFLAEWPIGALCAPGDSLDLARAAIHVLNSGSTYEAAFKDEHFRSAASWQAQCRELTRVYNVVADNQ</sequence>
<proteinExistence type="predicted"/>
<dbReference type="PANTHER" id="PTHR12526:SF636">
    <property type="entry name" value="BLL3647 PROTEIN"/>
    <property type="match status" value="1"/>
</dbReference>
<accession>A0A8E0NCL6</accession>
<dbReference type="Pfam" id="PF13692">
    <property type="entry name" value="Glyco_trans_1_4"/>
    <property type="match status" value="1"/>
</dbReference>
<organism evidence="1 2">
    <name type="scientific">Brevundimonas abyssalis TAR-001</name>
    <dbReference type="NCBI Taxonomy" id="1391729"/>
    <lineage>
        <taxon>Bacteria</taxon>
        <taxon>Pseudomonadati</taxon>
        <taxon>Pseudomonadota</taxon>
        <taxon>Alphaproteobacteria</taxon>
        <taxon>Caulobacterales</taxon>
        <taxon>Caulobacteraceae</taxon>
        <taxon>Brevundimonas</taxon>
    </lineage>
</organism>
<evidence type="ECO:0008006" key="3">
    <source>
        <dbReference type="Google" id="ProtNLM"/>
    </source>
</evidence>
<dbReference type="RefSeq" id="WP_021698016.1">
    <property type="nucleotide sequence ID" value="NZ_BATC01000044.1"/>
</dbReference>
<dbReference type="OrthoDB" id="9783380at2"/>
<dbReference type="InterPro" id="IPR029063">
    <property type="entry name" value="SAM-dependent_MTases_sf"/>
</dbReference>
<dbReference type="AlphaFoldDB" id="A0A8E0NCL6"/>
<dbReference type="SUPFAM" id="SSF53756">
    <property type="entry name" value="UDP-Glycosyltransferase/glycogen phosphorylase"/>
    <property type="match status" value="1"/>
</dbReference>
<reference evidence="2" key="1">
    <citation type="journal article" date="2013" name="Genome Announc.">
        <title>Draft Genome Sequence of the Dimorphic Prosthecate Bacterium Brevundimonas abyssalis TAR-001T.</title>
        <authorList>
            <person name="Tsubouchi T."/>
            <person name="Nishi S."/>
            <person name="Usui K."/>
            <person name="Shimane Y."/>
            <person name="Takaki Y."/>
            <person name="Maruyama T."/>
            <person name="Hatada Y."/>
        </authorList>
    </citation>
    <scope>NUCLEOTIDE SEQUENCE [LARGE SCALE GENOMIC DNA]</scope>
    <source>
        <strain evidence="2">TAR-001</strain>
    </source>
</reference>
<evidence type="ECO:0000313" key="2">
    <source>
        <dbReference type="Proteomes" id="UP000016569"/>
    </source>
</evidence>
<dbReference type="SUPFAM" id="SSF53335">
    <property type="entry name" value="S-adenosyl-L-methionine-dependent methyltransferases"/>
    <property type="match status" value="1"/>
</dbReference>
<dbReference type="Proteomes" id="UP000016569">
    <property type="component" value="Unassembled WGS sequence"/>
</dbReference>
<dbReference type="CDD" id="cd03801">
    <property type="entry name" value="GT4_PimA-like"/>
    <property type="match status" value="1"/>
</dbReference>
<dbReference type="Gene3D" id="3.40.50.2000">
    <property type="entry name" value="Glycogen Phosphorylase B"/>
    <property type="match status" value="2"/>
</dbReference>
<gene>
    <name evidence="1" type="ORF">MBEBAB_2172</name>
</gene>
<comment type="caution">
    <text evidence="1">The sequence shown here is derived from an EMBL/GenBank/DDBJ whole genome shotgun (WGS) entry which is preliminary data.</text>
</comment>